<dbReference type="InterPro" id="IPR032816">
    <property type="entry name" value="VTT_dom"/>
</dbReference>
<feature type="transmembrane region" description="Helical" evidence="6">
    <location>
        <begin position="150"/>
        <end position="171"/>
    </location>
</feature>
<feature type="transmembrane region" description="Helical" evidence="6">
    <location>
        <begin position="180"/>
        <end position="198"/>
    </location>
</feature>
<dbReference type="InterPro" id="IPR015414">
    <property type="entry name" value="TMEM64"/>
</dbReference>
<keyword evidence="3 6" id="KW-0812">Transmembrane</keyword>
<keyword evidence="9" id="KW-1185">Reference proteome</keyword>
<evidence type="ECO:0000256" key="1">
    <source>
        <dbReference type="ARBA" id="ARBA00004651"/>
    </source>
</evidence>
<evidence type="ECO:0000256" key="4">
    <source>
        <dbReference type="ARBA" id="ARBA00022989"/>
    </source>
</evidence>
<feature type="transmembrane region" description="Helical" evidence="6">
    <location>
        <begin position="103"/>
        <end position="124"/>
    </location>
</feature>
<protein>
    <recommendedName>
        <fullName evidence="7">VTT domain-containing protein</fullName>
    </recommendedName>
</protein>
<evidence type="ECO:0000259" key="7">
    <source>
        <dbReference type="Pfam" id="PF09335"/>
    </source>
</evidence>
<gene>
    <name evidence="8" type="ORF">ENUP19_0380G0015</name>
</gene>
<accession>A0ABQ0DZA4</accession>
<evidence type="ECO:0000256" key="3">
    <source>
        <dbReference type="ARBA" id="ARBA00022692"/>
    </source>
</evidence>
<feature type="transmembrane region" description="Helical" evidence="6">
    <location>
        <begin position="21"/>
        <end position="43"/>
    </location>
</feature>
<proteinExistence type="predicted"/>
<evidence type="ECO:0000313" key="8">
    <source>
        <dbReference type="EMBL" id="GAB1228192.1"/>
    </source>
</evidence>
<keyword evidence="5 6" id="KW-0472">Membrane</keyword>
<evidence type="ECO:0000256" key="5">
    <source>
        <dbReference type="ARBA" id="ARBA00023136"/>
    </source>
</evidence>
<feature type="transmembrane region" description="Helical" evidence="6">
    <location>
        <begin position="63"/>
        <end position="83"/>
    </location>
</feature>
<evidence type="ECO:0000256" key="6">
    <source>
        <dbReference type="SAM" id="Phobius"/>
    </source>
</evidence>
<name>A0ABQ0DZA4_9EUKA</name>
<dbReference type="Proteomes" id="UP001628156">
    <property type="component" value="Unassembled WGS sequence"/>
</dbReference>
<dbReference type="EMBL" id="BAAFRS010000380">
    <property type="protein sequence ID" value="GAB1228192.1"/>
    <property type="molecule type" value="Genomic_DNA"/>
</dbReference>
<dbReference type="PANTHER" id="PTHR12677:SF59">
    <property type="entry name" value="GOLGI APPARATUS MEMBRANE PROTEIN TVP38-RELATED"/>
    <property type="match status" value="1"/>
</dbReference>
<organism evidence="8 9">
    <name type="scientific">Entamoeba nuttalli</name>
    <dbReference type="NCBI Taxonomy" id="412467"/>
    <lineage>
        <taxon>Eukaryota</taxon>
        <taxon>Amoebozoa</taxon>
        <taxon>Evosea</taxon>
        <taxon>Archamoebae</taxon>
        <taxon>Mastigamoebida</taxon>
        <taxon>Entamoebidae</taxon>
        <taxon>Entamoeba</taxon>
    </lineage>
</organism>
<evidence type="ECO:0000313" key="9">
    <source>
        <dbReference type="Proteomes" id="UP001628156"/>
    </source>
</evidence>
<keyword evidence="2" id="KW-1003">Cell membrane</keyword>
<reference evidence="8 9" key="1">
    <citation type="journal article" date="2019" name="PLoS Negl. Trop. Dis.">
        <title>Whole genome sequencing of Entamoeba nuttalli reveals mammalian host-related molecular signatures and a novel octapeptide-repeat surface protein.</title>
        <authorList>
            <person name="Tanaka M."/>
            <person name="Makiuchi T."/>
            <person name="Komiyama T."/>
            <person name="Shiina T."/>
            <person name="Osaki K."/>
            <person name="Tachibana H."/>
        </authorList>
    </citation>
    <scope>NUCLEOTIDE SEQUENCE [LARGE SCALE GENOMIC DNA]</scope>
    <source>
        <strain evidence="8 9">P19-061405</strain>
    </source>
</reference>
<feature type="transmembrane region" description="Helical" evidence="6">
    <location>
        <begin position="218"/>
        <end position="242"/>
    </location>
</feature>
<comment type="caution">
    <text evidence="8">The sequence shown here is derived from an EMBL/GenBank/DDBJ whole genome shotgun (WGS) entry which is preliminary data.</text>
</comment>
<dbReference type="Pfam" id="PF09335">
    <property type="entry name" value="VTT_dom"/>
    <property type="match status" value="1"/>
</dbReference>
<evidence type="ECO:0000256" key="2">
    <source>
        <dbReference type="ARBA" id="ARBA00022475"/>
    </source>
</evidence>
<keyword evidence="4 6" id="KW-1133">Transmembrane helix</keyword>
<comment type="subcellular location">
    <subcellularLocation>
        <location evidence="1">Cell membrane</location>
        <topology evidence="1">Multi-pass membrane protein</topology>
    </subcellularLocation>
</comment>
<sequence>MNVSEEIQCYNSIRPHWNINIVKLITIIIILFLFILLLIAFFIPNSPLKSVIISIITVLEDLSFVTASLLFIFFYIIVLLLALPATPLNLAGGFLFGFSKGSLINIIGCFIGASIPCFIAKYFLQNTIKSYLHEHSKIHQIIQTIESNEFLMILLLRLSPLFPFPISNYVLGPFCSFQNYVVATFYGIIPGTIAYTYFGSVVKNVSDIFSNPDLENDWVGVSLMILIVISSIVLLVTVTVITRKAINNVISRKQLTDTVKYDDMIIITIN</sequence>
<dbReference type="PANTHER" id="PTHR12677">
    <property type="entry name" value="GOLGI APPARATUS MEMBRANE PROTEIN TVP38-RELATED"/>
    <property type="match status" value="1"/>
</dbReference>
<feature type="domain" description="VTT" evidence="7">
    <location>
        <begin position="83"/>
        <end position="200"/>
    </location>
</feature>